<organism evidence="2 3">
    <name type="scientific">Prorocentrum cordatum</name>
    <dbReference type="NCBI Taxonomy" id="2364126"/>
    <lineage>
        <taxon>Eukaryota</taxon>
        <taxon>Sar</taxon>
        <taxon>Alveolata</taxon>
        <taxon>Dinophyceae</taxon>
        <taxon>Prorocentrales</taxon>
        <taxon>Prorocentraceae</taxon>
        <taxon>Prorocentrum</taxon>
    </lineage>
</organism>
<proteinExistence type="predicted"/>
<dbReference type="EMBL" id="CAUYUJ010000659">
    <property type="protein sequence ID" value="CAK0791794.1"/>
    <property type="molecule type" value="Genomic_DNA"/>
</dbReference>
<reference evidence="2" key="1">
    <citation type="submission" date="2023-10" db="EMBL/GenBank/DDBJ databases">
        <authorList>
            <person name="Chen Y."/>
            <person name="Shah S."/>
            <person name="Dougan E. K."/>
            <person name="Thang M."/>
            <person name="Chan C."/>
        </authorList>
    </citation>
    <scope>NUCLEOTIDE SEQUENCE [LARGE SCALE GENOMIC DNA]</scope>
</reference>
<name>A0ABN9PJK4_9DINO</name>
<accession>A0ABN9PJK4</accession>
<dbReference type="Proteomes" id="UP001189429">
    <property type="component" value="Unassembled WGS sequence"/>
</dbReference>
<feature type="region of interest" description="Disordered" evidence="1">
    <location>
        <begin position="54"/>
        <end position="88"/>
    </location>
</feature>
<evidence type="ECO:0000313" key="3">
    <source>
        <dbReference type="Proteomes" id="UP001189429"/>
    </source>
</evidence>
<sequence length="110" mass="12068">MGTNVYTQPAGYSSMSICAAGQVQDFCRRIQPYSFLKARQVELILSEPPSAKAKRVLQSMHGNQGSWNPAVPTRAVQEAPKERKFPRPYIGPKAGVLLPSLSPPHEGQSF</sequence>
<gene>
    <name evidence="2" type="ORF">PCOR1329_LOCUS2593</name>
</gene>
<protein>
    <submittedName>
        <fullName evidence="2">Uncharacterized protein</fullName>
    </submittedName>
</protein>
<comment type="caution">
    <text evidence="2">The sequence shown here is derived from an EMBL/GenBank/DDBJ whole genome shotgun (WGS) entry which is preliminary data.</text>
</comment>
<evidence type="ECO:0000256" key="1">
    <source>
        <dbReference type="SAM" id="MobiDB-lite"/>
    </source>
</evidence>
<evidence type="ECO:0000313" key="2">
    <source>
        <dbReference type="EMBL" id="CAK0791794.1"/>
    </source>
</evidence>
<keyword evidence="3" id="KW-1185">Reference proteome</keyword>